<accession>A0A517VUN5</accession>
<evidence type="ECO:0000259" key="1">
    <source>
        <dbReference type="Pfam" id="PF02627"/>
    </source>
</evidence>
<name>A0A517VUN5_9PLAN</name>
<dbReference type="Proteomes" id="UP000318704">
    <property type="component" value="Chromosome"/>
</dbReference>
<proteinExistence type="predicted"/>
<evidence type="ECO:0000313" key="3">
    <source>
        <dbReference type="Proteomes" id="UP000318704"/>
    </source>
</evidence>
<dbReference type="Gene3D" id="1.20.1290.10">
    <property type="entry name" value="AhpD-like"/>
    <property type="match status" value="1"/>
</dbReference>
<dbReference type="RefSeq" id="WP_197998859.1">
    <property type="nucleotide sequence ID" value="NZ_CP037920.1"/>
</dbReference>
<dbReference type="EMBL" id="CP037920">
    <property type="protein sequence ID" value="QDT96714.1"/>
    <property type="molecule type" value="Genomic_DNA"/>
</dbReference>
<dbReference type="Pfam" id="PF02627">
    <property type="entry name" value="CMD"/>
    <property type="match status" value="1"/>
</dbReference>
<dbReference type="PANTHER" id="PTHR35446">
    <property type="entry name" value="SI:CH211-175M2.5"/>
    <property type="match status" value="1"/>
</dbReference>
<dbReference type="GO" id="GO:0051920">
    <property type="term" value="F:peroxiredoxin activity"/>
    <property type="evidence" value="ECO:0007669"/>
    <property type="project" value="InterPro"/>
</dbReference>
<dbReference type="InterPro" id="IPR003779">
    <property type="entry name" value="CMD-like"/>
</dbReference>
<reference evidence="2 3" key="1">
    <citation type="submission" date="2019-03" db="EMBL/GenBank/DDBJ databases">
        <title>Deep-cultivation of Planctomycetes and their phenomic and genomic characterization uncovers novel biology.</title>
        <authorList>
            <person name="Wiegand S."/>
            <person name="Jogler M."/>
            <person name="Boedeker C."/>
            <person name="Pinto D."/>
            <person name="Vollmers J."/>
            <person name="Rivas-Marin E."/>
            <person name="Kohn T."/>
            <person name="Peeters S.H."/>
            <person name="Heuer A."/>
            <person name="Rast P."/>
            <person name="Oberbeckmann S."/>
            <person name="Bunk B."/>
            <person name="Jeske O."/>
            <person name="Meyerdierks A."/>
            <person name="Storesund J.E."/>
            <person name="Kallscheuer N."/>
            <person name="Luecker S."/>
            <person name="Lage O.M."/>
            <person name="Pohl T."/>
            <person name="Merkel B.J."/>
            <person name="Hornburger P."/>
            <person name="Mueller R.-W."/>
            <person name="Bruemmer F."/>
            <person name="Labrenz M."/>
            <person name="Spormann A.M."/>
            <person name="Op den Camp H."/>
            <person name="Overmann J."/>
            <person name="Amann R."/>
            <person name="Jetten M.S.M."/>
            <person name="Mascher T."/>
            <person name="Medema M.H."/>
            <person name="Devos D.P."/>
            <person name="Kaster A.-K."/>
            <person name="Ovreas L."/>
            <person name="Rohde M."/>
            <person name="Galperin M.Y."/>
            <person name="Jogler C."/>
        </authorList>
    </citation>
    <scope>NUCLEOTIDE SEQUENCE [LARGE SCALE GENOMIC DNA]</scope>
    <source>
        <strain evidence="2 3">V144</strain>
    </source>
</reference>
<dbReference type="InterPro" id="IPR004675">
    <property type="entry name" value="AhpD_core"/>
</dbReference>
<feature type="domain" description="Carboxymuconolactone decarboxylase-like" evidence="1">
    <location>
        <begin position="21"/>
        <end position="104"/>
    </location>
</feature>
<dbReference type="KEGG" id="gaw:V144x_21720"/>
<dbReference type="InterPro" id="IPR010195">
    <property type="entry name" value="Uncharacterised_peroxidase-rel"/>
</dbReference>
<gene>
    <name evidence="2" type="ORF">V144x_21720</name>
</gene>
<evidence type="ECO:0000313" key="2">
    <source>
        <dbReference type="EMBL" id="QDT96714.1"/>
    </source>
</evidence>
<protein>
    <submittedName>
        <fullName evidence="2">Carboxymuconolactone decarboxylase family protein</fullName>
    </submittedName>
</protein>
<dbReference type="NCBIfam" id="TIGR00778">
    <property type="entry name" value="ahpD_dom"/>
    <property type="match status" value="1"/>
</dbReference>
<dbReference type="NCBIfam" id="TIGR01926">
    <property type="entry name" value="peroxid_rel"/>
    <property type="match status" value="1"/>
</dbReference>
<organism evidence="2 3">
    <name type="scientific">Gimesia aquarii</name>
    <dbReference type="NCBI Taxonomy" id="2527964"/>
    <lineage>
        <taxon>Bacteria</taxon>
        <taxon>Pseudomonadati</taxon>
        <taxon>Planctomycetota</taxon>
        <taxon>Planctomycetia</taxon>
        <taxon>Planctomycetales</taxon>
        <taxon>Planctomycetaceae</taxon>
        <taxon>Gimesia</taxon>
    </lineage>
</organism>
<sequence>MPYLTSQNNMKGIADAFLRDPDLYHPLLEYINQVMTRESQVSIPEREMIAAYVSVLNGCDFCVGVHHQTLEAFGIAQSVIDQLGRDTAFEVLEERMTAALYFAEKLTQDPHHIRHDDIQQLLDQGWTEQAVEDITNVVSLFSCVNRLVDAMGFTGDQGYFERIGSMLATQGYQPLIDRLRKQ</sequence>
<dbReference type="InterPro" id="IPR029032">
    <property type="entry name" value="AhpD-like"/>
</dbReference>
<dbReference type="AlphaFoldDB" id="A0A517VUN5"/>
<dbReference type="PANTHER" id="PTHR35446:SF2">
    <property type="entry name" value="CARBOXYMUCONOLACTONE DECARBOXYLASE-LIKE DOMAIN-CONTAINING PROTEIN"/>
    <property type="match status" value="1"/>
</dbReference>
<dbReference type="SUPFAM" id="SSF69118">
    <property type="entry name" value="AhpD-like"/>
    <property type="match status" value="1"/>
</dbReference>